<dbReference type="EMBL" id="KV784353">
    <property type="protein sequence ID" value="OEU21896.1"/>
    <property type="molecule type" value="Genomic_DNA"/>
</dbReference>
<feature type="compositionally biased region" description="Low complexity" evidence="1">
    <location>
        <begin position="98"/>
        <end position="114"/>
    </location>
</feature>
<accession>A0A1E7FUR1</accession>
<keyword evidence="3" id="KW-1185">Reference proteome</keyword>
<feature type="region of interest" description="Disordered" evidence="1">
    <location>
        <begin position="93"/>
        <end position="121"/>
    </location>
</feature>
<evidence type="ECO:0000313" key="3">
    <source>
        <dbReference type="Proteomes" id="UP000095751"/>
    </source>
</evidence>
<dbReference type="InParanoid" id="A0A1E7FUR1"/>
<evidence type="ECO:0000313" key="2">
    <source>
        <dbReference type="EMBL" id="OEU21896.1"/>
    </source>
</evidence>
<organism evidence="2 3">
    <name type="scientific">Fragilariopsis cylindrus CCMP1102</name>
    <dbReference type="NCBI Taxonomy" id="635003"/>
    <lineage>
        <taxon>Eukaryota</taxon>
        <taxon>Sar</taxon>
        <taxon>Stramenopiles</taxon>
        <taxon>Ochrophyta</taxon>
        <taxon>Bacillariophyta</taxon>
        <taxon>Bacillariophyceae</taxon>
        <taxon>Bacillariophycidae</taxon>
        <taxon>Bacillariales</taxon>
        <taxon>Bacillariaceae</taxon>
        <taxon>Fragilariopsis</taxon>
    </lineage>
</organism>
<reference evidence="2 3" key="1">
    <citation type="submission" date="2016-09" db="EMBL/GenBank/DDBJ databases">
        <title>Extensive genetic diversity and differential bi-allelic expression allows diatom success in the polar Southern Ocean.</title>
        <authorList>
            <consortium name="DOE Joint Genome Institute"/>
            <person name="Mock T."/>
            <person name="Otillar R.P."/>
            <person name="Strauss J."/>
            <person name="Dupont C."/>
            <person name="Frickenhaus S."/>
            <person name="Maumus F."/>
            <person name="Mcmullan M."/>
            <person name="Sanges R."/>
            <person name="Schmutz J."/>
            <person name="Toseland A."/>
            <person name="Valas R."/>
            <person name="Veluchamy A."/>
            <person name="Ward B.J."/>
            <person name="Allen A."/>
            <person name="Barry K."/>
            <person name="Falciatore A."/>
            <person name="Ferrante M."/>
            <person name="Fortunato A.E."/>
            <person name="Gloeckner G."/>
            <person name="Gruber A."/>
            <person name="Hipkin R."/>
            <person name="Janech M."/>
            <person name="Kroth P."/>
            <person name="Leese F."/>
            <person name="Lindquist E."/>
            <person name="Lyon B.R."/>
            <person name="Martin J."/>
            <person name="Mayer C."/>
            <person name="Parker M."/>
            <person name="Quesneville H."/>
            <person name="Raymond J."/>
            <person name="Uhlig C."/>
            <person name="Valentin K.U."/>
            <person name="Worden A.Z."/>
            <person name="Armbrust E.V."/>
            <person name="Bowler C."/>
            <person name="Green B."/>
            <person name="Moulton V."/>
            <person name="Van Oosterhout C."/>
            <person name="Grigoriev I."/>
        </authorList>
    </citation>
    <scope>NUCLEOTIDE SEQUENCE [LARGE SCALE GENOMIC DNA]</scope>
    <source>
        <strain evidence="2 3">CCMP1102</strain>
    </source>
</reference>
<dbReference type="AlphaFoldDB" id="A0A1E7FUR1"/>
<protein>
    <submittedName>
        <fullName evidence="2">Uncharacterized protein</fullName>
    </submittedName>
</protein>
<gene>
    <name evidence="2" type="ORF">FRACYDRAFT_258839</name>
</gene>
<sequence length="255" mass="28173">MRSSRTTAMPAATIARLTLSILVASLIVTPYDVRAFRSSASIAPKTIPITIGPVYVSITQTTSNDAIDFVNSDMTERKKKKKKKIKYDLGIGKNKAINNDNDSNNNDSNLSSSDEGLIDPNPTHFLVEHEAVRPYPSPTNSNSSNNNQNDKEKSNSSAKNNNKKLPIISHVRKSEDVLHIQDPTNNVGEYHYGDNNNLGDHPIIIPINNYHYLSSSSIGDAISNKSAEVVKFDLNTVWVEMMLHNEHKKLTSASN</sequence>
<feature type="compositionally biased region" description="Low complexity" evidence="1">
    <location>
        <begin position="138"/>
        <end position="148"/>
    </location>
</feature>
<feature type="compositionally biased region" description="Low complexity" evidence="1">
    <location>
        <begin position="155"/>
        <end position="164"/>
    </location>
</feature>
<dbReference type="KEGG" id="fcy:FRACYDRAFT_258839"/>
<evidence type="ECO:0000256" key="1">
    <source>
        <dbReference type="SAM" id="MobiDB-lite"/>
    </source>
</evidence>
<proteinExistence type="predicted"/>
<feature type="region of interest" description="Disordered" evidence="1">
    <location>
        <begin position="133"/>
        <end position="165"/>
    </location>
</feature>
<name>A0A1E7FUR1_9STRA</name>
<dbReference type="Proteomes" id="UP000095751">
    <property type="component" value="Unassembled WGS sequence"/>
</dbReference>